<feature type="domain" description="Bridge-like lipid transfer protein family member 1 N-terminal" evidence="1">
    <location>
        <begin position="1"/>
        <end position="604"/>
    </location>
</feature>
<comment type="caution">
    <text evidence="2">The sequence shown here is derived from an EMBL/GenBank/DDBJ whole genome shotgun (WGS) entry which is preliminary data.</text>
</comment>
<proteinExistence type="predicted"/>
<evidence type="ECO:0000313" key="3">
    <source>
        <dbReference type="Proteomes" id="UP000678393"/>
    </source>
</evidence>
<dbReference type="GO" id="GO:0098793">
    <property type="term" value="C:presynapse"/>
    <property type="evidence" value="ECO:0007669"/>
    <property type="project" value="GOC"/>
</dbReference>
<evidence type="ECO:0000259" key="1">
    <source>
        <dbReference type="Pfam" id="PF20413"/>
    </source>
</evidence>
<dbReference type="InterPro" id="IPR047104">
    <property type="entry name" value="BLTP1_N"/>
</dbReference>
<dbReference type="Pfam" id="PF20413">
    <property type="entry name" value="BLTP1_N"/>
    <property type="match status" value="1"/>
</dbReference>
<feature type="non-terminal residue" evidence="2">
    <location>
        <position position="1"/>
    </location>
</feature>
<reference evidence="2" key="1">
    <citation type="submission" date="2021-04" db="EMBL/GenBank/DDBJ databases">
        <authorList>
            <consortium name="Molecular Ecology Group"/>
        </authorList>
    </citation>
    <scope>NUCLEOTIDE SEQUENCE</scope>
</reference>
<gene>
    <name evidence="2" type="ORF">CUNI_LOCUS388</name>
</gene>
<dbReference type="InterPro" id="IPR033616">
    <property type="entry name" value="BLTP1"/>
</dbReference>
<dbReference type="OrthoDB" id="10051416at2759"/>
<dbReference type="AlphaFoldDB" id="A0A8S3YIS9"/>
<protein>
    <recommendedName>
        <fullName evidence="1">Bridge-like lipid transfer protein family member 1 N-terminal domain-containing protein</fullName>
    </recommendedName>
</protein>
<dbReference type="Proteomes" id="UP000678393">
    <property type="component" value="Unassembled WGS sequence"/>
</dbReference>
<dbReference type="PANTHER" id="PTHR31640">
    <property type="entry name" value="TRANSMEMBRANE PROTEIN KIAA1109"/>
    <property type="match status" value="1"/>
</dbReference>
<dbReference type="EMBL" id="CAJHNH020000044">
    <property type="protein sequence ID" value="CAG5114830.1"/>
    <property type="molecule type" value="Genomic_DNA"/>
</dbReference>
<name>A0A8S3YIS9_9EUPU</name>
<keyword evidence="3" id="KW-1185">Reference proteome</keyword>
<evidence type="ECO:0000313" key="2">
    <source>
        <dbReference type="EMBL" id="CAG5114830.1"/>
    </source>
</evidence>
<sequence>GRLVFGNYLMPYSFVLKCDRANMVYTTKPASTVFDKFMHILKCDVENARLMLVSSPKYNGPVQDEPPRFMGEGFVVMMSNNVDVYYYQDEPGIVQHEPEQIQMADGEVLVKRTYPCVGVDIKCGKNTDFNYGPWVDRQRELIYKFFYPPDYQPLVPSREAEPGEKRQFKSMEVKLTINAISAIDILFTKNAMTQALHMNAGKGSYVEVTIPYIVEDSGFVTKVKGQLMLVDATTSMSFRSLLECETLEFDVTASYPREWNACQEWRCELTACKAVVYLIYDLKSFFSDLVNDWSSKSPPDIYSFVPYTWTLSLVIKQFEVLTLSNENNWVDTSSQHQENAHVGFCGEHFDLCVTFPFNDFMPETVPINLVIKGDTVFCRLYLPESNTMRHTLIAMSENIKIVDREGNEIGKCLDPASDKQWRNVTLNSNGWVDCWTTPYVFLTVTYTYYPAPPLLSHASADRLAHYGTCVPILEEEIPDVDFLQPSCSSASHPGGTSYTSGKDHTFDPGLMEPDSIHVELEIAPSVVVLYGSLLRNLIHLKENYLGEFQKATDFVENLSKQSDIEATYVHVDYPDEDEQPFDARKYRPFSVTVSVTLHDIQAHLAK</sequence>
<dbReference type="GO" id="GO:0048488">
    <property type="term" value="P:synaptic vesicle endocytosis"/>
    <property type="evidence" value="ECO:0007669"/>
    <property type="project" value="TreeGrafter"/>
</dbReference>
<feature type="non-terminal residue" evidence="2">
    <location>
        <position position="606"/>
    </location>
</feature>
<organism evidence="2 3">
    <name type="scientific">Candidula unifasciata</name>
    <dbReference type="NCBI Taxonomy" id="100452"/>
    <lineage>
        <taxon>Eukaryota</taxon>
        <taxon>Metazoa</taxon>
        <taxon>Spiralia</taxon>
        <taxon>Lophotrochozoa</taxon>
        <taxon>Mollusca</taxon>
        <taxon>Gastropoda</taxon>
        <taxon>Heterobranchia</taxon>
        <taxon>Euthyneura</taxon>
        <taxon>Panpulmonata</taxon>
        <taxon>Eupulmonata</taxon>
        <taxon>Stylommatophora</taxon>
        <taxon>Helicina</taxon>
        <taxon>Helicoidea</taxon>
        <taxon>Geomitridae</taxon>
        <taxon>Candidula</taxon>
    </lineage>
</organism>
<dbReference type="PANTHER" id="PTHR31640:SF1">
    <property type="entry name" value="BRIDGE-LIKE LIPID TRANSFER PROTEIN FAMILY MEMBER 1"/>
    <property type="match status" value="1"/>
</dbReference>
<accession>A0A8S3YIS9</accession>